<feature type="transmembrane region" description="Helical" evidence="9">
    <location>
        <begin position="44"/>
        <end position="69"/>
    </location>
</feature>
<comment type="similarity">
    <text evidence="2 9">Belongs to the ABC-2 integral membrane protein family.</text>
</comment>
<dbReference type="InterPro" id="IPR013525">
    <property type="entry name" value="ABC2_TM"/>
</dbReference>
<dbReference type="PANTHER" id="PTHR30413:SF8">
    <property type="entry name" value="TRANSPORT PERMEASE PROTEIN"/>
    <property type="match status" value="1"/>
</dbReference>
<dbReference type="GO" id="GO:0140359">
    <property type="term" value="F:ABC-type transporter activity"/>
    <property type="evidence" value="ECO:0007669"/>
    <property type="project" value="InterPro"/>
</dbReference>
<evidence type="ECO:0000256" key="6">
    <source>
        <dbReference type="ARBA" id="ARBA00022692"/>
    </source>
</evidence>
<dbReference type="GO" id="GO:0005886">
    <property type="term" value="C:plasma membrane"/>
    <property type="evidence" value="ECO:0007669"/>
    <property type="project" value="UniProtKB-SubCell"/>
</dbReference>
<dbReference type="Proteomes" id="UP000323142">
    <property type="component" value="Unassembled WGS sequence"/>
</dbReference>
<keyword evidence="3 9" id="KW-0813">Transport</keyword>
<dbReference type="EMBL" id="VUOA01000037">
    <property type="protein sequence ID" value="KAA2235246.1"/>
    <property type="molecule type" value="Genomic_DNA"/>
</dbReference>
<keyword evidence="8 9" id="KW-0472">Membrane</keyword>
<keyword evidence="12" id="KW-1185">Reference proteome</keyword>
<accession>A0A5B2V8V8</accession>
<comment type="subcellular location">
    <subcellularLocation>
        <location evidence="1 9">Cell inner membrane</location>
        <topology evidence="1 9">Multi-pass membrane protein</topology>
    </subcellularLocation>
</comment>
<protein>
    <recommendedName>
        <fullName evidence="9">Transport permease protein</fullName>
    </recommendedName>
</protein>
<evidence type="ECO:0000259" key="10">
    <source>
        <dbReference type="PROSITE" id="PS51012"/>
    </source>
</evidence>
<evidence type="ECO:0000256" key="4">
    <source>
        <dbReference type="ARBA" id="ARBA00022475"/>
    </source>
</evidence>
<dbReference type="Pfam" id="PF01061">
    <property type="entry name" value="ABC2_membrane"/>
    <property type="match status" value="1"/>
</dbReference>
<keyword evidence="6 9" id="KW-0812">Transmembrane</keyword>
<feature type="transmembrane region" description="Helical" evidence="9">
    <location>
        <begin position="188"/>
        <end position="209"/>
    </location>
</feature>
<evidence type="ECO:0000313" key="11">
    <source>
        <dbReference type="EMBL" id="KAA2235246.1"/>
    </source>
</evidence>
<evidence type="ECO:0000256" key="7">
    <source>
        <dbReference type="ARBA" id="ARBA00022989"/>
    </source>
</evidence>
<dbReference type="PANTHER" id="PTHR30413">
    <property type="entry name" value="INNER MEMBRANE TRANSPORT PERMEASE"/>
    <property type="match status" value="1"/>
</dbReference>
<dbReference type="PROSITE" id="PS51012">
    <property type="entry name" value="ABC_TM2"/>
    <property type="match status" value="1"/>
</dbReference>
<dbReference type="RefSeq" id="WP_149821284.1">
    <property type="nucleotide sequence ID" value="NZ_VUOA01000037.1"/>
</dbReference>
<reference evidence="11 12" key="1">
    <citation type="submission" date="2019-09" db="EMBL/GenBank/DDBJ databases">
        <title>Salinarimonas rosea gen. nov., sp. nov., a new member of the a-2 subgroup of the Proteobacteria.</title>
        <authorList>
            <person name="Liu J."/>
        </authorList>
    </citation>
    <scope>NUCLEOTIDE SEQUENCE [LARGE SCALE GENOMIC DNA]</scope>
    <source>
        <strain evidence="11 12">BN140002</strain>
    </source>
</reference>
<evidence type="ECO:0000256" key="1">
    <source>
        <dbReference type="ARBA" id="ARBA00004429"/>
    </source>
</evidence>
<keyword evidence="7 9" id="KW-1133">Transmembrane helix</keyword>
<feature type="transmembrane region" description="Helical" evidence="9">
    <location>
        <begin position="75"/>
        <end position="98"/>
    </location>
</feature>
<evidence type="ECO:0000256" key="3">
    <source>
        <dbReference type="ARBA" id="ARBA00022448"/>
    </source>
</evidence>
<keyword evidence="4 9" id="KW-1003">Cell membrane</keyword>
<reference evidence="11 12" key="2">
    <citation type="submission" date="2019-09" db="EMBL/GenBank/DDBJ databases">
        <authorList>
            <person name="Jin C."/>
        </authorList>
    </citation>
    <scope>NUCLEOTIDE SEQUENCE [LARGE SCALE GENOMIC DNA]</scope>
    <source>
        <strain evidence="11 12">BN140002</strain>
    </source>
</reference>
<dbReference type="OrthoDB" id="9786910at2"/>
<gene>
    <name evidence="11" type="ORF">F0L46_21120</name>
</gene>
<evidence type="ECO:0000256" key="5">
    <source>
        <dbReference type="ARBA" id="ARBA00022519"/>
    </source>
</evidence>
<proteinExistence type="inferred from homology"/>
<organism evidence="11 12">
    <name type="scientific">Salinarimonas soli</name>
    <dbReference type="NCBI Taxonomy" id="1638099"/>
    <lineage>
        <taxon>Bacteria</taxon>
        <taxon>Pseudomonadati</taxon>
        <taxon>Pseudomonadota</taxon>
        <taxon>Alphaproteobacteria</taxon>
        <taxon>Hyphomicrobiales</taxon>
        <taxon>Salinarimonadaceae</taxon>
        <taxon>Salinarimonas</taxon>
    </lineage>
</organism>
<dbReference type="InterPro" id="IPR047817">
    <property type="entry name" value="ABC2_TM_bact-type"/>
</dbReference>
<sequence length="274" mass="31059">MPKHVTVITPERREDNYWVDVWRERELLYFLAWRDLLVRYKQTFIGVTWTVLRPLATILVYTLVFGILAQLPSLGIPYTLIVLTGLLPWQLFSLVLIVSSESIMANSQLVQKVYFPRLIIPLSSIVVCIVDHLVAFLLVFLLMAWFGLAPGPQFLLLPFVTLLAVACAFGLGLMAAALNTRYRDLRQLIPIVLQVGVFICPVAYATSLISPKWQWLYALNPLVGVIDAFRWCILAKPELIYPPSILVSIAFATASVIIGIRVFRRFEPTFPDVL</sequence>
<feature type="transmembrane region" description="Helical" evidence="9">
    <location>
        <begin position="154"/>
        <end position="176"/>
    </location>
</feature>
<evidence type="ECO:0000313" key="12">
    <source>
        <dbReference type="Proteomes" id="UP000323142"/>
    </source>
</evidence>
<evidence type="ECO:0000256" key="2">
    <source>
        <dbReference type="ARBA" id="ARBA00007783"/>
    </source>
</evidence>
<feature type="transmembrane region" description="Helical" evidence="9">
    <location>
        <begin position="245"/>
        <end position="263"/>
    </location>
</feature>
<feature type="domain" description="ABC transmembrane type-2" evidence="10">
    <location>
        <begin position="45"/>
        <end position="266"/>
    </location>
</feature>
<name>A0A5B2V8V8_9HYPH</name>
<evidence type="ECO:0000256" key="8">
    <source>
        <dbReference type="ARBA" id="ARBA00023136"/>
    </source>
</evidence>
<keyword evidence="5" id="KW-0997">Cell inner membrane</keyword>
<feature type="transmembrane region" description="Helical" evidence="9">
    <location>
        <begin position="118"/>
        <end position="148"/>
    </location>
</feature>
<dbReference type="GO" id="GO:0015920">
    <property type="term" value="P:lipopolysaccharide transport"/>
    <property type="evidence" value="ECO:0007669"/>
    <property type="project" value="TreeGrafter"/>
</dbReference>
<dbReference type="AlphaFoldDB" id="A0A5B2V8V8"/>
<feature type="transmembrane region" description="Helical" evidence="9">
    <location>
        <begin position="215"/>
        <end position="233"/>
    </location>
</feature>
<evidence type="ECO:0000256" key="9">
    <source>
        <dbReference type="RuleBase" id="RU361157"/>
    </source>
</evidence>
<comment type="caution">
    <text evidence="11">The sequence shown here is derived from an EMBL/GenBank/DDBJ whole genome shotgun (WGS) entry which is preliminary data.</text>
</comment>